<dbReference type="AlphaFoldDB" id="A0AAW9KTQ3"/>
<dbReference type="RefSeq" id="WP_322538256.1">
    <property type="nucleotide sequence ID" value="NZ_JAXMRN010000147.1"/>
</dbReference>
<feature type="non-terminal residue" evidence="1">
    <location>
        <position position="1"/>
    </location>
</feature>
<evidence type="ECO:0000313" key="1">
    <source>
        <dbReference type="EMBL" id="MDZ7551686.1"/>
    </source>
</evidence>
<name>A0AAW9KTQ3_HELPX</name>
<comment type="caution">
    <text evidence="1">The sequence shown here is derived from an EMBL/GenBank/DDBJ whole genome shotgun (WGS) entry which is preliminary data.</text>
</comment>
<gene>
    <name evidence="1" type="ORF">RGC63_08405</name>
</gene>
<evidence type="ECO:0000313" key="2">
    <source>
        <dbReference type="Proteomes" id="UP001294612"/>
    </source>
</evidence>
<reference evidence="1" key="1">
    <citation type="submission" date="2023-10" db="EMBL/GenBank/DDBJ databases">
        <title>First insite into the whole-genome sequence variations in clarithromycin resistant Helicobacter pylori clinical isolates in Russia.</title>
        <authorList>
            <person name="Starkova D.A."/>
            <person name="Svarval A.V."/>
            <person name="Polev D.E."/>
            <person name="Saitova A.T."/>
            <person name="Gladyshev N.S."/>
            <person name="Egorova S.A."/>
        </authorList>
    </citation>
    <scope>NUCLEOTIDE SEQUENCE</scope>
    <source>
        <strain evidence="1">HP290</strain>
    </source>
</reference>
<organism evidence="1 2">
    <name type="scientific">Helicobacter pylori</name>
    <name type="common">Campylobacter pylori</name>
    <dbReference type="NCBI Taxonomy" id="210"/>
    <lineage>
        <taxon>Bacteria</taxon>
        <taxon>Pseudomonadati</taxon>
        <taxon>Campylobacterota</taxon>
        <taxon>Epsilonproteobacteria</taxon>
        <taxon>Campylobacterales</taxon>
        <taxon>Helicobacteraceae</taxon>
        <taxon>Helicobacter</taxon>
    </lineage>
</organism>
<sequence>RILKFLNAEIAESEFKLSELDKQGRKDKYIEAYLSMVKNIVKYIDKNTKTGIFVGLEYSIVDKHLFELADRANTLLESREWTKYLKFFLNGRTGKYDIKPTPEGSAV</sequence>
<proteinExistence type="predicted"/>
<dbReference type="EMBL" id="JAXMRN010000147">
    <property type="protein sequence ID" value="MDZ7551686.1"/>
    <property type="molecule type" value="Genomic_DNA"/>
</dbReference>
<dbReference type="Proteomes" id="UP001294612">
    <property type="component" value="Unassembled WGS sequence"/>
</dbReference>
<accession>A0AAW9KTQ3</accession>
<protein>
    <submittedName>
        <fullName evidence="1">Uncharacterized protein</fullName>
    </submittedName>
</protein>